<keyword evidence="7" id="KW-0349">Heme</keyword>
<feature type="domain" description="Bifunctional inhibitor/plant lipid transfer protein/seed storage helical" evidence="8">
    <location>
        <begin position="351"/>
        <end position="403"/>
    </location>
</feature>
<dbReference type="InterPro" id="IPR027443">
    <property type="entry name" value="IPNS-like_sf"/>
</dbReference>
<protein>
    <recommendedName>
        <fullName evidence="8">Bifunctional inhibitor/plant lipid transfer protein/seed storage helical domain-containing protein</fullName>
    </recommendedName>
</protein>
<keyword evidence="6" id="KW-0472">Membrane</keyword>
<evidence type="ECO:0000256" key="6">
    <source>
        <dbReference type="ARBA" id="ARBA00023136"/>
    </source>
</evidence>
<dbReference type="Gene3D" id="1.10.630.10">
    <property type="entry name" value="Cytochrome P450"/>
    <property type="match status" value="2"/>
</dbReference>
<dbReference type="GO" id="GO:0020037">
    <property type="term" value="F:heme binding"/>
    <property type="evidence" value="ECO:0007669"/>
    <property type="project" value="InterPro"/>
</dbReference>
<evidence type="ECO:0000313" key="10">
    <source>
        <dbReference type="Proteomes" id="UP000467840"/>
    </source>
</evidence>
<evidence type="ECO:0000256" key="5">
    <source>
        <dbReference type="ARBA" id="ARBA00022989"/>
    </source>
</evidence>
<dbReference type="GO" id="GO:0016020">
    <property type="term" value="C:membrane"/>
    <property type="evidence" value="ECO:0007669"/>
    <property type="project" value="UniProtKB-SubCell"/>
</dbReference>
<keyword evidence="10" id="KW-1185">Reference proteome</keyword>
<gene>
    <name evidence="9" type="ORF">GH714_015539</name>
</gene>
<keyword evidence="7" id="KW-0408">Iron</keyword>
<dbReference type="SUPFAM" id="SSF51197">
    <property type="entry name" value="Clavaminate synthase-like"/>
    <property type="match status" value="1"/>
</dbReference>
<dbReference type="CDD" id="cd04660">
    <property type="entry name" value="nsLTP_like"/>
    <property type="match status" value="1"/>
</dbReference>
<dbReference type="PANTHER" id="PTHR24298">
    <property type="entry name" value="FLAVONOID 3'-MONOOXYGENASE-RELATED"/>
    <property type="match status" value="1"/>
</dbReference>
<evidence type="ECO:0000256" key="3">
    <source>
        <dbReference type="ARBA" id="ARBA00022692"/>
    </source>
</evidence>
<evidence type="ECO:0000256" key="2">
    <source>
        <dbReference type="ARBA" id="ARBA00004167"/>
    </source>
</evidence>
<dbReference type="InterPro" id="IPR036312">
    <property type="entry name" value="Bifun_inhib/LTP/seed_sf"/>
</dbReference>
<dbReference type="Gene3D" id="1.10.110.10">
    <property type="entry name" value="Plant lipid-transfer and hydrophobic proteins"/>
    <property type="match status" value="1"/>
</dbReference>
<dbReference type="GO" id="GO:0005506">
    <property type="term" value="F:iron ion binding"/>
    <property type="evidence" value="ECO:0007669"/>
    <property type="project" value="InterPro"/>
</dbReference>
<dbReference type="InterPro" id="IPR017972">
    <property type="entry name" value="Cyt_P450_CS"/>
</dbReference>
<dbReference type="Proteomes" id="UP000467840">
    <property type="component" value="Chromosome 10"/>
</dbReference>
<dbReference type="PRINTS" id="PR00463">
    <property type="entry name" value="EP450I"/>
</dbReference>
<organism evidence="9 10">
    <name type="scientific">Hevea brasiliensis</name>
    <name type="common">Para rubber tree</name>
    <name type="synonym">Siphonia brasiliensis</name>
    <dbReference type="NCBI Taxonomy" id="3981"/>
    <lineage>
        <taxon>Eukaryota</taxon>
        <taxon>Viridiplantae</taxon>
        <taxon>Streptophyta</taxon>
        <taxon>Embryophyta</taxon>
        <taxon>Tracheophyta</taxon>
        <taxon>Spermatophyta</taxon>
        <taxon>Magnoliopsida</taxon>
        <taxon>eudicotyledons</taxon>
        <taxon>Gunneridae</taxon>
        <taxon>Pentapetalae</taxon>
        <taxon>rosids</taxon>
        <taxon>fabids</taxon>
        <taxon>Malpighiales</taxon>
        <taxon>Euphorbiaceae</taxon>
        <taxon>Crotonoideae</taxon>
        <taxon>Micrandreae</taxon>
        <taxon>Hevea</taxon>
    </lineage>
</organism>
<dbReference type="AlphaFoldDB" id="A0A6A6N3H6"/>
<comment type="caution">
    <text evidence="9">The sequence shown here is derived from an EMBL/GenBank/DDBJ whole genome shotgun (WGS) entry which is preliminary data.</text>
</comment>
<dbReference type="PANTHER" id="PTHR24298:SF59">
    <property type="entry name" value="CYTOCHROME P450, FAMILY 705, SUBFAMILY A, POLYPEPTIDE 25-RELATED"/>
    <property type="match status" value="1"/>
</dbReference>
<dbReference type="Pfam" id="PF00234">
    <property type="entry name" value="Tryp_alpha_amyl"/>
    <property type="match status" value="1"/>
</dbReference>
<keyword evidence="3" id="KW-0812">Transmembrane</keyword>
<proteinExistence type="predicted"/>
<evidence type="ECO:0000313" key="9">
    <source>
        <dbReference type="EMBL" id="KAF2319405.1"/>
    </source>
</evidence>
<dbReference type="InterPro" id="IPR036396">
    <property type="entry name" value="Cyt_P450_sf"/>
</dbReference>
<sequence length="738" mass="83606">MELPVIDLSRYLEISGKLSNDPEKLSGQLQEFGPWLIESCKEVSRILRETGALIVKDPRCSAEDNDRFIDIMEKYFERPQDYKKLHERPQSYYQIGSSPDGLEVAKCVVDEKIKEKVKAMPMDVQPSLPHGPDLKERYMWRVGSPPANTRFREFNLEPPIPEGFLEWKEVMDSWGSKMVNAVEAVAEMAAIGFGLPKDAFTSLLKQGPQLLGPTGSNLSHYNQEGTVFAGYHYDTNFLTIHGRSRFPGLNIWLRNGQKVEVKVPPGCLFIQTGKQIEWLTAGECMAGMHEVVVTDKTLDAVKKAAEQNRSLWRVSSTLFSNIASDAMLKPLGHFAKRPQANQYPPMAAVAPYSPIPPSDACCNAVKSLGQPCLCVLVNGPPISGVDRNMALQLPDKCTANFEPSTFAAEIFKTHDINFSAKPKTPLGDKLLFGNFGFFNAPYGDYWKFMKKLCMTELLGARQVERDCAARREELRRFLSKLVERACKNENVDLGNELMRLTNNTICRMVMSTRCSGEDDEARKCRELVEESVDLAGKDRYVCKYHAMDYGRAHQSSKSILETKRRDRVSCWNNRLVEESDIPNLHYLQAVVKETMRLHPLVPAIPRECREDCKIEGYDIPKETVVWINVYSTMRDPKLWNNPNEFCPERFLQEHENQKEIKRQNFSFLPFGGGRRMCPGSHLAFSLINMTIASMIQCFDWKAVGDGGKVNMEAKSGFSLCLAHPLLCFPVIHYHPFAA</sequence>
<keyword evidence="4 7" id="KW-0479">Metal-binding</keyword>
<evidence type="ECO:0000259" key="8">
    <source>
        <dbReference type="Pfam" id="PF00234"/>
    </source>
</evidence>
<comment type="subcellular location">
    <subcellularLocation>
        <location evidence="2">Membrane</location>
        <topology evidence="2">Single-pass membrane protein</topology>
    </subcellularLocation>
</comment>
<dbReference type="InterPro" id="IPR044741">
    <property type="entry name" value="NsLTP-like"/>
</dbReference>
<evidence type="ECO:0000256" key="4">
    <source>
        <dbReference type="ARBA" id="ARBA00022723"/>
    </source>
</evidence>
<evidence type="ECO:0000256" key="7">
    <source>
        <dbReference type="PIRSR" id="PIRSR602401-1"/>
    </source>
</evidence>
<dbReference type="PROSITE" id="PS00086">
    <property type="entry name" value="CYTOCHROME_P450"/>
    <property type="match status" value="1"/>
</dbReference>
<dbReference type="Gene3D" id="2.60.120.330">
    <property type="entry name" value="B-lactam Antibiotic, Isopenicillin N Synthase, Chain"/>
    <property type="match status" value="1"/>
</dbReference>
<dbReference type="InterPro" id="IPR002401">
    <property type="entry name" value="Cyt_P450_E_grp-I"/>
</dbReference>
<dbReference type="EMBL" id="JAAGAX010000003">
    <property type="protein sequence ID" value="KAF2319405.1"/>
    <property type="molecule type" value="Genomic_DNA"/>
</dbReference>
<evidence type="ECO:0000256" key="1">
    <source>
        <dbReference type="ARBA" id="ARBA00001971"/>
    </source>
</evidence>
<dbReference type="SUPFAM" id="SSF48264">
    <property type="entry name" value="Cytochrome P450"/>
    <property type="match status" value="1"/>
</dbReference>
<dbReference type="InterPro" id="IPR016140">
    <property type="entry name" value="Bifunc_inhib/LTP/seed_store"/>
</dbReference>
<feature type="binding site" description="axial binding residue" evidence="7">
    <location>
        <position position="677"/>
    </location>
    <ligand>
        <name>heme</name>
        <dbReference type="ChEBI" id="CHEBI:30413"/>
    </ligand>
    <ligandPart>
        <name>Fe</name>
        <dbReference type="ChEBI" id="CHEBI:18248"/>
    </ligandPart>
</feature>
<dbReference type="SUPFAM" id="SSF47699">
    <property type="entry name" value="Bifunctional inhibitor/lipid-transfer protein/seed storage 2S albumin"/>
    <property type="match status" value="1"/>
</dbReference>
<dbReference type="InterPro" id="IPR001128">
    <property type="entry name" value="Cyt_P450"/>
</dbReference>
<dbReference type="Pfam" id="PF00067">
    <property type="entry name" value="p450"/>
    <property type="match status" value="2"/>
</dbReference>
<accession>A0A6A6N3H6</accession>
<comment type="cofactor">
    <cofactor evidence="1 7">
        <name>heme</name>
        <dbReference type="ChEBI" id="CHEBI:30413"/>
    </cofactor>
</comment>
<name>A0A6A6N3H6_HEVBR</name>
<dbReference type="GO" id="GO:0016709">
    <property type="term" value="F:oxidoreductase activity, acting on paired donors, with incorporation or reduction of molecular oxygen, NAD(P)H as one donor, and incorporation of one atom of oxygen"/>
    <property type="evidence" value="ECO:0007669"/>
    <property type="project" value="TreeGrafter"/>
</dbReference>
<dbReference type="InterPro" id="IPR051103">
    <property type="entry name" value="Plant_metabolite_P450s"/>
</dbReference>
<keyword evidence="5" id="KW-1133">Transmembrane helix</keyword>
<reference evidence="9 10" key="1">
    <citation type="journal article" date="2020" name="Mol. Plant">
        <title>The Chromosome-Based Rubber Tree Genome Provides New Insights into Spurge Genome Evolution and Rubber Biosynthesis.</title>
        <authorList>
            <person name="Liu J."/>
            <person name="Shi C."/>
            <person name="Shi C.C."/>
            <person name="Li W."/>
            <person name="Zhang Q.J."/>
            <person name="Zhang Y."/>
            <person name="Li K."/>
            <person name="Lu H.F."/>
            <person name="Shi C."/>
            <person name="Zhu S.T."/>
            <person name="Xiao Z.Y."/>
            <person name="Nan H."/>
            <person name="Yue Y."/>
            <person name="Zhu X.G."/>
            <person name="Wu Y."/>
            <person name="Hong X.N."/>
            <person name="Fan G.Y."/>
            <person name="Tong Y."/>
            <person name="Zhang D."/>
            <person name="Mao C.L."/>
            <person name="Liu Y.L."/>
            <person name="Hao S.J."/>
            <person name="Liu W.Q."/>
            <person name="Lv M.Q."/>
            <person name="Zhang H.B."/>
            <person name="Liu Y."/>
            <person name="Hu-Tang G.R."/>
            <person name="Wang J.P."/>
            <person name="Wang J.H."/>
            <person name="Sun Y.H."/>
            <person name="Ni S.B."/>
            <person name="Chen W.B."/>
            <person name="Zhang X.C."/>
            <person name="Jiao Y.N."/>
            <person name="Eichler E.E."/>
            <person name="Li G.H."/>
            <person name="Liu X."/>
            <person name="Gao L.Z."/>
        </authorList>
    </citation>
    <scope>NUCLEOTIDE SEQUENCE [LARGE SCALE GENOMIC DNA]</scope>
    <source>
        <strain evidence="10">cv. GT1</strain>
        <tissue evidence="9">Leaf</tissue>
    </source>
</reference>
<dbReference type="FunFam" id="2.60.120.330:FF:000019">
    <property type="entry name" value="Predicted protein"/>
    <property type="match status" value="1"/>
</dbReference>